<accession>A0A9W4DV30</accession>
<keyword evidence="2" id="KW-1185">Reference proteome</keyword>
<organism evidence="1 2">
    <name type="scientific">Actinacidiphila cocklensis</name>
    <dbReference type="NCBI Taxonomy" id="887465"/>
    <lineage>
        <taxon>Bacteria</taxon>
        <taxon>Bacillati</taxon>
        <taxon>Actinomycetota</taxon>
        <taxon>Actinomycetes</taxon>
        <taxon>Kitasatosporales</taxon>
        <taxon>Streptomycetaceae</taxon>
        <taxon>Actinacidiphila</taxon>
    </lineage>
</organism>
<proteinExistence type="predicted"/>
<evidence type="ECO:0000313" key="1">
    <source>
        <dbReference type="EMBL" id="CAG6396723.1"/>
    </source>
</evidence>
<reference evidence="1" key="1">
    <citation type="submission" date="2021-05" db="EMBL/GenBank/DDBJ databases">
        <authorList>
            <person name="Arsene-Ploetze F."/>
        </authorList>
    </citation>
    <scope>NUCLEOTIDE SEQUENCE</scope>
    <source>
        <strain evidence="1">DSM 42138</strain>
    </source>
</reference>
<protein>
    <submittedName>
        <fullName evidence="1">Uncharacterized protein</fullName>
    </submittedName>
</protein>
<name>A0A9W4DV30_9ACTN</name>
<sequence>MPAQLVPDLFLNRHIDLRDLGAVLLEMAPPVTTDETLRRHLPGATDQANGKLQKLPINGRSIERVVHLSSLSRPLRP</sequence>
<evidence type="ECO:0000313" key="2">
    <source>
        <dbReference type="Proteomes" id="UP001152519"/>
    </source>
</evidence>
<gene>
    <name evidence="1" type="ORF">SCOCK_450038</name>
</gene>
<dbReference type="AlphaFoldDB" id="A0A9W4DV30"/>
<comment type="caution">
    <text evidence="1">The sequence shown here is derived from an EMBL/GenBank/DDBJ whole genome shotgun (WGS) entry which is preliminary data.</text>
</comment>
<dbReference type="EMBL" id="CAJSLV010000076">
    <property type="protein sequence ID" value="CAG6396723.1"/>
    <property type="molecule type" value="Genomic_DNA"/>
</dbReference>
<dbReference type="Proteomes" id="UP001152519">
    <property type="component" value="Unassembled WGS sequence"/>
</dbReference>